<name>A0A1I5MND3_9PSED</name>
<dbReference type="RefSeq" id="WP_090498436.1">
    <property type="nucleotide sequence ID" value="NZ_FOWX01000005.1"/>
</dbReference>
<protein>
    <submittedName>
        <fullName evidence="2">Lysophospholipase, alpha-beta hydrolase superfamily</fullName>
    </submittedName>
</protein>
<dbReference type="Pfam" id="PF12146">
    <property type="entry name" value="Hydrolase_4"/>
    <property type="match status" value="1"/>
</dbReference>
<organism evidence="2 3">
    <name type="scientific">Pseudomonas borbori</name>
    <dbReference type="NCBI Taxonomy" id="289003"/>
    <lineage>
        <taxon>Bacteria</taxon>
        <taxon>Pseudomonadati</taxon>
        <taxon>Pseudomonadota</taxon>
        <taxon>Gammaproteobacteria</taxon>
        <taxon>Pseudomonadales</taxon>
        <taxon>Pseudomonadaceae</taxon>
        <taxon>Pseudomonas</taxon>
    </lineage>
</organism>
<dbReference type="OrthoDB" id="9806902at2"/>
<evidence type="ECO:0000259" key="1">
    <source>
        <dbReference type="Pfam" id="PF12146"/>
    </source>
</evidence>
<dbReference type="EMBL" id="FOWX01000005">
    <property type="protein sequence ID" value="SFP11112.1"/>
    <property type="molecule type" value="Genomic_DNA"/>
</dbReference>
<evidence type="ECO:0000313" key="3">
    <source>
        <dbReference type="Proteomes" id="UP000198784"/>
    </source>
</evidence>
<keyword evidence="2" id="KW-0378">Hydrolase</keyword>
<dbReference type="Gene3D" id="3.40.50.1820">
    <property type="entry name" value="alpha/beta hydrolase"/>
    <property type="match status" value="1"/>
</dbReference>
<sequence>MQHNAFWLDSSDAAPLYVNHWFAEQPPKAVLMVAHGMAEHSGRYARLGAALVAAGFELYAHDQRGHGRTAEHGRLGHYADANGWNLVVSDLACLNHHIRQQHPQAPIFLLGHSMGSYIGQAYLMQHSCSLQGAILSGSNYQPLALYRAARLIARFERWRQGPSGQSALLELISFGSFNKAFKPNRTRFDWLSRDPAEVDAYLNDPLCGFRCSNQLWLDLLDGLLQITPPRNLAQIDCKLPLLVIGGARDPVSAGKRLADLANALRQAGNTQVQLKIYPGARHELLNESNRDEVTADLIDWLEQALSHPRQLHPQPQETHP</sequence>
<dbReference type="STRING" id="289003.SAMN05216190_10544"/>
<dbReference type="GO" id="GO:0016787">
    <property type="term" value="F:hydrolase activity"/>
    <property type="evidence" value="ECO:0007669"/>
    <property type="project" value="UniProtKB-KW"/>
</dbReference>
<proteinExistence type="predicted"/>
<dbReference type="PANTHER" id="PTHR11614">
    <property type="entry name" value="PHOSPHOLIPASE-RELATED"/>
    <property type="match status" value="1"/>
</dbReference>
<dbReference type="Proteomes" id="UP000198784">
    <property type="component" value="Unassembled WGS sequence"/>
</dbReference>
<feature type="domain" description="Serine aminopeptidase S33" evidence="1">
    <location>
        <begin position="25"/>
        <end position="288"/>
    </location>
</feature>
<dbReference type="InterPro" id="IPR029058">
    <property type="entry name" value="AB_hydrolase_fold"/>
</dbReference>
<accession>A0A1I5MND3</accession>
<dbReference type="AlphaFoldDB" id="A0A1I5MND3"/>
<dbReference type="InterPro" id="IPR051044">
    <property type="entry name" value="MAG_DAG_Lipase"/>
</dbReference>
<evidence type="ECO:0000313" key="2">
    <source>
        <dbReference type="EMBL" id="SFP11112.1"/>
    </source>
</evidence>
<dbReference type="InterPro" id="IPR022742">
    <property type="entry name" value="Hydrolase_4"/>
</dbReference>
<gene>
    <name evidence="2" type="ORF">SAMN05216190_10544</name>
</gene>
<reference evidence="3" key="1">
    <citation type="submission" date="2016-10" db="EMBL/GenBank/DDBJ databases">
        <authorList>
            <person name="Varghese N."/>
            <person name="Submissions S."/>
        </authorList>
    </citation>
    <scope>NUCLEOTIDE SEQUENCE [LARGE SCALE GENOMIC DNA]</scope>
    <source>
        <strain evidence="3">DSM 17834</strain>
    </source>
</reference>
<dbReference type="PIRSF" id="PIRSF037442">
    <property type="entry name" value="UCP037442_abhydr"/>
    <property type="match status" value="1"/>
</dbReference>
<keyword evidence="3" id="KW-1185">Reference proteome</keyword>
<dbReference type="SUPFAM" id="SSF53474">
    <property type="entry name" value="alpha/beta-Hydrolases"/>
    <property type="match status" value="1"/>
</dbReference>
<dbReference type="InterPro" id="IPR017208">
    <property type="entry name" value="UCP037442_abhydr"/>
</dbReference>